<gene>
    <name evidence="2" type="ORF">DU508_22495</name>
</gene>
<dbReference type="SUPFAM" id="SSF53448">
    <property type="entry name" value="Nucleotide-diphospho-sugar transferases"/>
    <property type="match status" value="1"/>
</dbReference>
<keyword evidence="2" id="KW-0808">Transferase</keyword>
<sequence>MGIKLIILMATYNGAKYLRQQLDSIKLQTYRDWELYIRDDQSTDETPVILQSYAAKDKRIKLLDIAGPHGSPGLNFSVLFNYVSTKKNDYIMFADQDDVWNLDKIAVSLSFIQALEQKEANDLPLLVYSNFQFVDEKTSVLHQELPMPSELIMPVLLTANYAYGCTMMLNQALVNKIKVIPETAEFHDYWISLVACVFGKAVLLPQKLLKYRQHNRNASTNVYSRSIASRFRRYIYRPADRLPFLTRQHKMIGVFFKTYQNDLTQAMSFLIKEYLKAFNQSNVALLSFMLRKKLRMVGLLQTFAHFYIVIYLRKKIISV</sequence>
<evidence type="ECO:0000313" key="3">
    <source>
        <dbReference type="Proteomes" id="UP000253961"/>
    </source>
</evidence>
<dbReference type="InterPro" id="IPR029044">
    <property type="entry name" value="Nucleotide-diphossugar_trans"/>
</dbReference>
<comment type="caution">
    <text evidence="2">The sequence shown here is derived from an EMBL/GenBank/DDBJ whole genome shotgun (WGS) entry which is preliminary data.</text>
</comment>
<organism evidence="2 3">
    <name type="scientific">Pedobacter chinensis</name>
    <dbReference type="NCBI Taxonomy" id="2282421"/>
    <lineage>
        <taxon>Bacteria</taxon>
        <taxon>Pseudomonadati</taxon>
        <taxon>Bacteroidota</taxon>
        <taxon>Sphingobacteriia</taxon>
        <taxon>Sphingobacteriales</taxon>
        <taxon>Sphingobacteriaceae</taxon>
        <taxon>Pedobacter</taxon>
    </lineage>
</organism>
<dbReference type="CDD" id="cd04196">
    <property type="entry name" value="GT_2_like_d"/>
    <property type="match status" value="1"/>
</dbReference>
<dbReference type="RefSeq" id="WP_115404918.1">
    <property type="nucleotide sequence ID" value="NZ_QPKV01000015.1"/>
</dbReference>
<evidence type="ECO:0000259" key="1">
    <source>
        <dbReference type="Pfam" id="PF00535"/>
    </source>
</evidence>
<dbReference type="GO" id="GO:0016758">
    <property type="term" value="F:hexosyltransferase activity"/>
    <property type="evidence" value="ECO:0007669"/>
    <property type="project" value="UniProtKB-ARBA"/>
</dbReference>
<reference evidence="2 3" key="1">
    <citation type="submission" date="2018-07" db="EMBL/GenBank/DDBJ databases">
        <title>Pedobacter sp. nov., isolated from soil.</title>
        <authorList>
            <person name="Zhou L.Y."/>
            <person name="Du Z.J."/>
        </authorList>
    </citation>
    <scope>NUCLEOTIDE SEQUENCE [LARGE SCALE GENOMIC DNA]</scope>
    <source>
        <strain evidence="2 3">JDX94</strain>
    </source>
</reference>
<protein>
    <submittedName>
        <fullName evidence="2">Glycosyltransferase family 2 protein</fullName>
    </submittedName>
</protein>
<dbReference type="PANTHER" id="PTHR22916">
    <property type="entry name" value="GLYCOSYLTRANSFERASE"/>
    <property type="match status" value="1"/>
</dbReference>
<dbReference type="Pfam" id="PF00535">
    <property type="entry name" value="Glycos_transf_2"/>
    <property type="match status" value="1"/>
</dbReference>
<feature type="domain" description="Glycosyltransferase 2-like" evidence="1">
    <location>
        <begin position="7"/>
        <end position="114"/>
    </location>
</feature>
<dbReference type="OrthoDB" id="9802649at2"/>
<accession>A0A369PU60</accession>
<dbReference type="EMBL" id="QPKV01000015">
    <property type="protein sequence ID" value="RDC54259.1"/>
    <property type="molecule type" value="Genomic_DNA"/>
</dbReference>
<dbReference type="Gene3D" id="3.90.550.10">
    <property type="entry name" value="Spore Coat Polysaccharide Biosynthesis Protein SpsA, Chain A"/>
    <property type="match status" value="1"/>
</dbReference>
<dbReference type="PANTHER" id="PTHR22916:SF3">
    <property type="entry name" value="UDP-GLCNAC:BETAGAL BETA-1,3-N-ACETYLGLUCOSAMINYLTRANSFERASE-LIKE PROTEIN 1"/>
    <property type="match status" value="1"/>
</dbReference>
<dbReference type="Proteomes" id="UP000253961">
    <property type="component" value="Unassembled WGS sequence"/>
</dbReference>
<evidence type="ECO:0000313" key="2">
    <source>
        <dbReference type="EMBL" id="RDC54259.1"/>
    </source>
</evidence>
<proteinExistence type="predicted"/>
<name>A0A369PU60_9SPHI</name>
<dbReference type="AlphaFoldDB" id="A0A369PU60"/>
<dbReference type="InterPro" id="IPR001173">
    <property type="entry name" value="Glyco_trans_2-like"/>
</dbReference>
<keyword evidence="3" id="KW-1185">Reference proteome</keyword>